<comment type="caution">
    <text evidence="8">The sequence shown here is derived from an EMBL/GenBank/DDBJ whole genome shotgun (WGS) entry which is preliminary data.</text>
</comment>
<dbReference type="EMBL" id="RBKU01000001">
    <property type="protein sequence ID" value="RKR81767.1"/>
    <property type="molecule type" value="Genomic_DNA"/>
</dbReference>
<dbReference type="AlphaFoldDB" id="A0A495IYK2"/>
<protein>
    <submittedName>
        <fullName evidence="8">Putative outer membrane starch-binding protein</fullName>
    </submittedName>
</protein>
<dbReference type="InterPro" id="IPR012944">
    <property type="entry name" value="SusD_RagB_dom"/>
</dbReference>
<feature type="domain" description="RagB/SusD" evidence="6">
    <location>
        <begin position="401"/>
        <end position="539"/>
    </location>
</feature>
<comment type="similarity">
    <text evidence="2">Belongs to the SusD family.</text>
</comment>
<keyword evidence="9" id="KW-1185">Reference proteome</keyword>
<dbReference type="PROSITE" id="PS51257">
    <property type="entry name" value="PROKAR_LIPOPROTEIN"/>
    <property type="match status" value="1"/>
</dbReference>
<dbReference type="InterPro" id="IPR033985">
    <property type="entry name" value="SusD-like_N"/>
</dbReference>
<feature type="domain" description="SusD-like N-terminal" evidence="7">
    <location>
        <begin position="50"/>
        <end position="201"/>
    </location>
</feature>
<evidence type="ECO:0000256" key="1">
    <source>
        <dbReference type="ARBA" id="ARBA00004442"/>
    </source>
</evidence>
<accession>A0A495IYK2</accession>
<evidence type="ECO:0000259" key="6">
    <source>
        <dbReference type="Pfam" id="PF07980"/>
    </source>
</evidence>
<organism evidence="8 9">
    <name type="scientific">Mucilaginibacter gracilis</name>
    <dbReference type="NCBI Taxonomy" id="423350"/>
    <lineage>
        <taxon>Bacteria</taxon>
        <taxon>Pseudomonadati</taxon>
        <taxon>Bacteroidota</taxon>
        <taxon>Sphingobacteriia</taxon>
        <taxon>Sphingobacteriales</taxon>
        <taxon>Sphingobacteriaceae</taxon>
        <taxon>Mucilaginibacter</taxon>
    </lineage>
</organism>
<evidence type="ECO:0000256" key="2">
    <source>
        <dbReference type="ARBA" id="ARBA00006275"/>
    </source>
</evidence>
<dbReference type="GO" id="GO:0009279">
    <property type="term" value="C:cell outer membrane"/>
    <property type="evidence" value="ECO:0007669"/>
    <property type="project" value="UniProtKB-SubCell"/>
</dbReference>
<dbReference type="Pfam" id="PF14322">
    <property type="entry name" value="SusD-like_3"/>
    <property type="match status" value="1"/>
</dbReference>
<keyword evidence="3" id="KW-0732">Signal</keyword>
<dbReference type="Pfam" id="PF07980">
    <property type="entry name" value="SusD_RagB"/>
    <property type="match status" value="1"/>
</dbReference>
<dbReference type="SUPFAM" id="SSF48452">
    <property type="entry name" value="TPR-like"/>
    <property type="match status" value="1"/>
</dbReference>
<dbReference type="Gene3D" id="1.25.40.390">
    <property type="match status" value="1"/>
</dbReference>
<proteinExistence type="inferred from homology"/>
<dbReference type="Proteomes" id="UP000268007">
    <property type="component" value="Unassembled WGS sequence"/>
</dbReference>
<evidence type="ECO:0000259" key="7">
    <source>
        <dbReference type="Pfam" id="PF14322"/>
    </source>
</evidence>
<keyword evidence="4" id="KW-0472">Membrane</keyword>
<sequence length="540" mass="60576">MKIFYKKTSVFIALFCTAILTITGISSCKKFLDVAPTDVTRDQDFLTDYWDAQYMLRGAYQALQPLVDYIFVLGEVQGDWAKPGSGADSDIVQLAEHRAKPTNRYTNWSPYYDLINRANFVIKNVPRVPPDQNNFSDFIKNQYIGEAKYLRAFAYFHLVRNWGDVPYTNTVVDDISKVSYLSVTSRETILDSCEKDLTEAFAKTDFVANVFNDDGTLRVSNEQTRHRVTKGTVCALQAELYLWRNKYALANTACQAWQNTGQYTFLGNGSSPTGGDHWFDIFTLGNSLFNEGMFTCVFTYSTRETSTLMMLTSNDPAAGGKYMVAPSDIAIKTYNPNWPNSVSITNTATDDAYRGFGATYAGGAPSYNRVGSANPVIWKWLGTAKVAPASIDVPPPVRLPYRSEGDFHLTRQGDMYLLWAEALNRIGDKANSISKINSVRGRAGMPAASVSGITTASTNDQIEDFILRERGLELGYEGRRWYDLMRIARHGRPRVLIDAVEKRAPASLTPYLEATLTDQSKWLLPINENELKLNPNLKQH</sequence>
<dbReference type="InterPro" id="IPR011990">
    <property type="entry name" value="TPR-like_helical_dom_sf"/>
</dbReference>
<gene>
    <name evidence="8" type="ORF">BDD43_1923</name>
</gene>
<dbReference type="OrthoDB" id="1035036at2"/>
<evidence type="ECO:0000256" key="4">
    <source>
        <dbReference type="ARBA" id="ARBA00023136"/>
    </source>
</evidence>
<reference evidence="8 9" key="1">
    <citation type="submission" date="2018-10" db="EMBL/GenBank/DDBJ databases">
        <title>Genomic Encyclopedia of Archaeal and Bacterial Type Strains, Phase II (KMG-II): from individual species to whole genera.</title>
        <authorList>
            <person name="Goeker M."/>
        </authorList>
    </citation>
    <scope>NUCLEOTIDE SEQUENCE [LARGE SCALE GENOMIC DNA]</scope>
    <source>
        <strain evidence="8 9">DSM 18602</strain>
    </source>
</reference>
<comment type="subcellular location">
    <subcellularLocation>
        <location evidence="1">Cell outer membrane</location>
    </subcellularLocation>
</comment>
<evidence type="ECO:0000256" key="3">
    <source>
        <dbReference type="ARBA" id="ARBA00022729"/>
    </source>
</evidence>
<evidence type="ECO:0000313" key="9">
    <source>
        <dbReference type="Proteomes" id="UP000268007"/>
    </source>
</evidence>
<evidence type="ECO:0000313" key="8">
    <source>
        <dbReference type="EMBL" id="RKR81767.1"/>
    </source>
</evidence>
<dbReference type="RefSeq" id="WP_121197443.1">
    <property type="nucleotide sequence ID" value="NZ_RBKU01000001.1"/>
</dbReference>
<evidence type="ECO:0000256" key="5">
    <source>
        <dbReference type="ARBA" id="ARBA00023237"/>
    </source>
</evidence>
<keyword evidence="5" id="KW-0998">Cell outer membrane</keyword>
<name>A0A495IYK2_9SPHI</name>